<dbReference type="SUPFAM" id="SSF54928">
    <property type="entry name" value="RNA-binding domain, RBD"/>
    <property type="match status" value="1"/>
</dbReference>
<sequence>MTVYVYVCKLQTCNRLFLKLERGEIDIDMREYFKKKKKKAQTLECETCQTDFKRKKKNKPNPTQNNQQPLKRNFEKNKKAKTIIKYAHTHKHISCCQRECKILHSSFLFKKTKPKKNKKKKPCQYIDTEVVADLEGTLDEDLTEKERYASLMMCIKQTTPQCFGNVACYNPPPNNVLGCFGLSQSTDERTLRQTFQDFGRIDKVTLIMDRKVELELQKAMLSSILKVNVMLLLLKKLVLALYVFFFFKKKRKYSSTGLNMPLYFVLFFCDRYWMDEKYATAASIDTAAATVAAKAGLEAKVGHEVAPSLLQNRARAQTNKGTKLKQMKKGKGGENLLKD</sequence>
<keyword evidence="4" id="KW-1185">Reference proteome</keyword>
<feature type="region of interest" description="Disordered" evidence="1">
    <location>
        <begin position="316"/>
        <end position="339"/>
    </location>
</feature>
<accession>X6NJB1</accession>
<evidence type="ECO:0008006" key="5">
    <source>
        <dbReference type="Google" id="ProtNLM"/>
    </source>
</evidence>
<dbReference type="AlphaFoldDB" id="X6NJB1"/>
<feature type="compositionally biased region" description="Low complexity" evidence="1">
    <location>
        <begin position="60"/>
        <end position="69"/>
    </location>
</feature>
<feature type="transmembrane region" description="Helical" evidence="2">
    <location>
        <begin position="227"/>
        <end position="247"/>
    </location>
</feature>
<keyword evidence="2" id="KW-1133">Transmembrane helix</keyword>
<proteinExistence type="predicted"/>
<evidence type="ECO:0000313" key="3">
    <source>
        <dbReference type="EMBL" id="ETO25422.1"/>
    </source>
</evidence>
<comment type="caution">
    <text evidence="3">The sequence shown here is derived from an EMBL/GenBank/DDBJ whole genome shotgun (WGS) entry which is preliminary data.</text>
</comment>
<dbReference type="Gene3D" id="3.30.70.330">
    <property type="match status" value="1"/>
</dbReference>
<dbReference type="OrthoDB" id="439808at2759"/>
<dbReference type="Proteomes" id="UP000023152">
    <property type="component" value="Unassembled WGS sequence"/>
</dbReference>
<dbReference type="InterPro" id="IPR035979">
    <property type="entry name" value="RBD_domain_sf"/>
</dbReference>
<dbReference type="InterPro" id="IPR012677">
    <property type="entry name" value="Nucleotide-bd_a/b_plait_sf"/>
</dbReference>
<evidence type="ECO:0000313" key="4">
    <source>
        <dbReference type="Proteomes" id="UP000023152"/>
    </source>
</evidence>
<evidence type="ECO:0000256" key="2">
    <source>
        <dbReference type="SAM" id="Phobius"/>
    </source>
</evidence>
<reference evidence="3 4" key="1">
    <citation type="journal article" date="2013" name="Curr. Biol.">
        <title>The Genome of the Foraminiferan Reticulomyxa filosa.</title>
        <authorList>
            <person name="Glockner G."/>
            <person name="Hulsmann N."/>
            <person name="Schleicher M."/>
            <person name="Noegel A.A."/>
            <person name="Eichinger L."/>
            <person name="Gallinger C."/>
            <person name="Pawlowski J."/>
            <person name="Sierra R."/>
            <person name="Euteneuer U."/>
            <person name="Pillet L."/>
            <person name="Moustafa A."/>
            <person name="Platzer M."/>
            <person name="Groth M."/>
            <person name="Szafranski K."/>
            <person name="Schliwa M."/>
        </authorList>
    </citation>
    <scope>NUCLEOTIDE SEQUENCE [LARGE SCALE GENOMIC DNA]</scope>
</reference>
<dbReference type="GO" id="GO:0003676">
    <property type="term" value="F:nucleic acid binding"/>
    <property type="evidence" value="ECO:0007669"/>
    <property type="project" value="InterPro"/>
</dbReference>
<feature type="region of interest" description="Disordered" evidence="1">
    <location>
        <begin position="52"/>
        <end position="74"/>
    </location>
</feature>
<dbReference type="EMBL" id="ASPP01008549">
    <property type="protein sequence ID" value="ETO25422.1"/>
    <property type="molecule type" value="Genomic_DNA"/>
</dbReference>
<organism evidence="3 4">
    <name type="scientific">Reticulomyxa filosa</name>
    <dbReference type="NCBI Taxonomy" id="46433"/>
    <lineage>
        <taxon>Eukaryota</taxon>
        <taxon>Sar</taxon>
        <taxon>Rhizaria</taxon>
        <taxon>Retaria</taxon>
        <taxon>Foraminifera</taxon>
        <taxon>Monothalamids</taxon>
        <taxon>Reticulomyxidae</taxon>
        <taxon>Reticulomyxa</taxon>
    </lineage>
</organism>
<keyword evidence="2" id="KW-0812">Transmembrane</keyword>
<name>X6NJB1_RETFI</name>
<evidence type="ECO:0000256" key="1">
    <source>
        <dbReference type="SAM" id="MobiDB-lite"/>
    </source>
</evidence>
<gene>
    <name evidence="3" type="ORF">RFI_11712</name>
</gene>
<keyword evidence="2" id="KW-0472">Membrane</keyword>
<protein>
    <recommendedName>
        <fullName evidence="5">RRM domain-containing protein</fullName>
    </recommendedName>
</protein>